<dbReference type="NCBIfam" id="TIGR00543">
    <property type="entry name" value="isochor_syn"/>
    <property type="match status" value="1"/>
</dbReference>
<evidence type="ECO:0000313" key="7">
    <source>
        <dbReference type="EMBL" id="SFF97927.1"/>
    </source>
</evidence>
<keyword evidence="8" id="KW-1185">Reference proteome</keyword>
<evidence type="ECO:0000259" key="6">
    <source>
        <dbReference type="Pfam" id="PF00425"/>
    </source>
</evidence>
<dbReference type="EC" id="5.4.4.2" evidence="3"/>
<dbReference type="Gene3D" id="3.60.120.10">
    <property type="entry name" value="Anthranilate synthase"/>
    <property type="match status" value="1"/>
</dbReference>
<sequence length="469" mass="53180">MTVSYRQDFYNVICTAIDHAKVVGKRCVVSEVKAIESIDPLDFYHTAAKQYRGERFFWESQSTGFALVGAGVAVSATAEGDNDTLVRDILKQLRNTATVTGISGIEGTGPLLFGGHTFDSTKQSSKEWASFGCCYFFLPTFLVTKQEGQYYLTRTVVCEPGDHADELMRQIQQSEDTIFRNVKMTHWEKQPWNPLLEQKDQDLDEWTHTVDDAIQIMEERAIKKIVLARTRKMIFQNELSSDELIRSLREQQENTCVFCLEKESAAFLGATPERLIKKSGRRIYSACLAGSVSRAKTDEEDSRLGEWLLNDRKNRMEHQYVVSAVRDSLTDLCEQLTIPNQPVLMKNKNIQHLYTSVEGLCAESASVFDFVKRLHPTPALGGLPRKAAMDWIREHERLNRGFYASPIGWCDAQENGEFDVGIRSALINGRNVLLYAGCGLLKDSIPKQEYEETAIKFKPMLNALTRRNS</sequence>
<feature type="domain" description="Chorismate-utilising enzyme C-terminal" evidence="6">
    <location>
        <begin position="204"/>
        <end position="456"/>
    </location>
</feature>
<evidence type="ECO:0000313" key="8">
    <source>
        <dbReference type="Proteomes" id="UP000198752"/>
    </source>
</evidence>
<organism evidence="7 8">
    <name type="scientific">Sporolactobacillus nakayamae</name>
    <dbReference type="NCBI Taxonomy" id="269670"/>
    <lineage>
        <taxon>Bacteria</taxon>
        <taxon>Bacillati</taxon>
        <taxon>Bacillota</taxon>
        <taxon>Bacilli</taxon>
        <taxon>Bacillales</taxon>
        <taxon>Sporolactobacillaceae</taxon>
        <taxon>Sporolactobacillus</taxon>
    </lineage>
</organism>
<name>A0A1I2N866_9BACL</name>
<dbReference type="RefSeq" id="WP_177184570.1">
    <property type="nucleotide sequence ID" value="NZ_FOOY01000003.1"/>
</dbReference>
<dbReference type="PANTHER" id="PTHR42839">
    <property type="entry name" value="ISOCHORISMATE SYNTHASE ENTC"/>
    <property type="match status" value="1"/>
</dbReference>
<evidence type="ECO:0000256" key="5">
    <source>
        <dbReference type="ARBA" id="ARBA00041564"/>
    </source>
</evidence>
<dbReference type="GO" id="GO:0008909">
    <property type="term" value="F:isochorismate synthase activity"/>
    <property type="evidence" value="ECO:0007669"/>
    <property type="project" value="UniProtKB-EC"/>
</dbReference>
<protein>
    <recommendedName>
        <fullName evidence="3">isochorismate synthase</fullName>
        <ecNumber evidence="3">5.4.4.2</ecNumber>
    </recommendedName>
    <alternativeName>
        <fullName evidence="5">Isochorismate mutase</fullName>
    </alternativeName>
</protein>
<dbReference type="SUPFAM" id="SSF56322">
    <property type="entry name" value="ADC synthase"/>
    <property type="match status" value="1"/>
</dbReference>
<evidence type="ECO:0000256" key="3">
    <source>
        <dbReference type="ARBA" id="ARBA00012824"/>
    </source>
</evidence>
<dbReference type="PANTHER" id="PTHR42839:SF1">
    <property type="entry name" value="ISOCHORISMATE SYNTHASE MENF"/>
    <property type="match status" value="1"/>
</dbReference>
<dbReference type="STRING" id="269670.SAMN02982927_00246"/>
<evidence type="ECO:0000256" key="1">
    <source>
        <dbReference type="ARBA" id="ARBA00000799"/>
    </source>
</evidence>
<dbReference type="InterPro" id="IPR015890">
    <property type="entry name" value="Chorismate_C"/>
</dbReference>
<evidence type="ECO:0000256" key="2">
    <source>
        <dbReference type="ARBA" id="ARBA00005297"/>
    </source>
</evidence>
<proteinExistence type="inferred from homology"/>
<gene>
    <name evidence="7" type="ORF">SAMN02982927_00246</name>
</gene>
<dbReference type="Proteomes" id="UP000198752">
    <property type="component" value="Unassembled WGS sequence"/>
</dbReference>
<dbReference type="EMBL" id="FOOY01000003">
    <property type="protein sequence ID" value="SFF97927.1"/>
    <property type="molecule type" value="Genomic_DNA"/>
</dbReference>
<dbReference type="GO" id="GO:0009697">
    <property type="term" value="P:salicylic acid biosynthetic process"/>
    <property type="evidence" value="ECO:0007669"/>
    <property type="project" value="TreeGrafter"/>
</dbReference>
<dbReference type="InterPro" id="IPR005801">
    <property type="entry name" value="ADC_synthase"/>
</dbReference>
<evidence type="ECO:0000256" key="4">
    <source>
        <dbReference type="ARBA" id="ARBA00023235"/>
    </source>
</evidence>
<dbReference type="InterPro" id="IPR004561">
    <property type="entry name" value="IsoChor_synthase"/>
</dbReference>
<accession>A0A1I2N866</accession>
<dbReference type="AlphaFoldDB" id="A0A1I2N866"/>
<dbReference type="Pfam" id="PF00425">
    <property type="entry name" value="Chorismate_bind"/>
    <property type="match status" value="1"/>
</dbReference>
<comment type="similarity">
    <text evidence="2">Belongs to the isochorismate synthase family.</text>
</comment>
<reference evidence="8" key="1">
    <citation type="submission" date="2016-10" db="EMBL/GenBank/DDBJ databases">
        <authorList>
            <person name="Varghese N."/>
            <person name="Submissions S."/>
        </authorList>
    </citation>
    <scope>NUCLEOTIDE SEQUENCE [LARGE SCALE GENOMIC DNA]</scope>
    <source>
        <strain evidence="8">ATCC 700379</strain>
    </source>
</reference>
<keyword evidence="4" id="KW-0413">Isomerase</keyword>
<comment type="catalytic activity">
    <reaction evidence="1">
        <text>chorismate = isochorismate</text>
        <dbReference type="Rhea" id="RHEA:18985"/>
        <dbReference type="ChEBI" id="CHEBI:29748"/>
        <dbReference type="ChEBI" id="CHEBI:29780"/>
        <dbReference type="EC" id="5.4.4.2"/>
    </reaction>
</comment>